<feature type="compositionally biased region" description="Pro residues" evidence="1">
    <location>
        <begin position="273"/>
        <end position="288"/>
    </location>
</feature>
<evidence type="ECO:0000256" key="1">
    <source>
        <dbReference type="SAM" id="MobiDB-lite"/>
    </source>
</evidence>
<protein>
    <submittedName>
        <fullName evidence="3">Protein enabled homolog</fullName>
    </submittedName>
</protein>
<gene>
    <name evidence="3" type="primary">LOC115622950</name>
</gene>
<feature type="compositionally biased region" description="Low complexity" evidence="1">
    <location>
        <begin position="213"/>
        <end position="229"/>
    </location>
</feature>
<dbReference type="RefSeq" id="XP_030372945.1">
    <property type="nucleotide sequence ID" value="XM_030517085.1"/>
</dbReference>
<feature type="region of interest" description="Disordered" evidence="1">
    <location>
        <begin position="364"/>
        <end position="399"/>
    </location>
</feature>
<dbReference type="AlphaFoldDB" id="A0A6J2TC35"/>
<dbReference type="Proteomes" id="UP000504634">
    <property type="component" value="Unplaced"/>
</dbReference>
<feature type="compositionally biased region" description="Pro residues" evidence="1">
    <location>
        <begin position="374"/>
        <end position="384"/>
    </location>
</feature>
<feature type="region of interest" description="Disordered" evidence="1">
    <location>
        <begin position="204"/>
        <end position="229"/>
    </location>
</feature>
<sequence length="475" mass="51458">MFCTESGEHGIHGTSSGRLINYQSTPVQSNDVYLQQQLQCQSLKQQQQQPHAPYQQQPLNMCYAPLRVAEPCNEPEMEPARVGMCFVTERPEGLSIDCNVPIPNSFNLDAYRPQMAYPPHSNYFAMSMQQQNERFCIPLPAPAPTLQMLPSLPPPATNPSPPQGSNYVPVAATSACYDSSLPLTSQATGPLQCNSNASLLKPATMQCSSRPEPQTQTQSQTQSQIQPQLHLQQPPTGVYMDCACLLNPIPMSEQGGYFYGTFPMLPTTTAGQPAPPQPPSAPPAPAPAPAAVQQQPQQPQQQPSTTWLRFDIPCLLTELRSENSSREAMQPLQIPLALQFYAPMQSLSLTDCLRAPATATAMPEAMVESTTTAAPPPPPSPPPTATATADAAPEGATVTATASTATTANGATAMPKPKCMNRNKDDWNVQHCAGNVCMKCGNGNYWHCSRCSNCFWHPGLLRLAADKNNSRNQRR</sequence>
<keyword evidence="2" id="KW-1185">Reference proteome</keyword>
<dbReference type="OrthoDB" id="7867201at2759"/>
<dbReference type="GeneID" id="115622950"/>
<feature type="compositionally biased region" description="Low complexity" evidence="1">
    <location>
        <begin position="364"/>
        <end position="373"/>
    </location>
</feature>
<feature type="compositionally biased region" description="Low complexity" evidence="1">
    <location>
        <begin position="385"/>
        <end position="399"/>
    </location>
</feature>
<feature type="region of interest" description="Disordered" evidence="1">
    <location>
        <begin position="268"/>
        <end position="307"/>
    </location>
</feature>
<evidence type="ECO:0000313" key="3">
    <source>
        <dbReference type="RefSeq" id="XP_030372945.1"/>
    </source>
</evidence>
<reference evidence="3" key="1">
    <citation type="submission" date="2025-08" db="UniProtKB">
        <authorList>
            <consortium name="RefSeq"/>
        </authorList>
    </citation>
    <scope>IDENTIFICATION</scope>
    <source>
        <strain evidence="3">11010-0011.00</strain>
        <tissue evidence="3">Whole body</tissue>
    </source>
</reference>
<accession>A0A6J2TC35</accession>
<organism evidence="2 3">
    <name type="scientific">Drosophila lebanonensis</name>
    <name type="common">Fruit fly</name>
    <name type="synonym">Scaptodrosophila lebanonensis</name>
    <dbReference type="NCBI Taxonomy" id="7225"/>
    <lineage>
        <taxon>Eukaryota</taxon>
        <taxon>Metazoa</taxon>
        <taxon>Ecdysozoa</taxon>
        <taxon>Arthropoda</taxon>
        <taxon>Hexapoda</taxon>
        <taxon>Insecta</taxon>
        <taxon>Pterygota</taxon>
        <taxon>Neoptera</taxon>
        <taxon>Endopterygota</taxon>
        <taxon>Diptera</taxon>
        <taxon>Brachycera</taxon>
        <taxon>Muscomorpha</taxon>
        <taxon>Ephydroidea</taxon>
        <taxon>Drosophilidae</taxon>
        <taxon>Scaptodrosophila</taxon>
    </lineage>
</organism>
<proteinExistence type="predicted"/>
<name>A0A6J2TC35_DROLE</name>
<evidence type="ECO:0000313" key="2">
    <source>
        <dbReference type="Proteomes" id="UP000504634"/>
    </source>
</evidence>
<feature type="compositionally biased region" description="Low complexity" evidence="1">
    <location>
        <begin position="289"/>
        <end position="303"/>
    </location>
</feature>